<evidence type="ECO:0000259" key="3">
    <source>
        <dbReference type="PROSITE" id="PS50097"/>
    </source>
</evidence>
<dbReference type="InterPro" id="IPR051568">
    <property type="entry name" value="LZTR1/Attractin"/>
</dbReference>
<dbReference type="InterPro" id="IPR011333">
    <property type="entry name" value="SKP1/BTB/POZ_sf"/>
</dbReference>
<evidence type="ECO:0000256" key="2">
    <source>
        <dbReference type="ARBA" id="ARBA00022737"/>
    </source>
</evidence>
<dbReference type="PANTHER" id="PTHR46376">
    <property type="entry name" value="LEUCINE-ZIPPER-LIKE TRANSCRIPTIONAL REGULATOR 1"/>
    <property type="match status" value="1"/>
</dbReference>
<dbReference type="Proteomes" id="UP001627154">
    <property type="component" value="Unassembled WGS sequence"/>
</dbReference>
<accession>A0ABD2X8D7</accession>
<dbReference type="SUPFAM" id="SSF54695">
    <property type="entry name" value="POZ domain"/>
    <property type="match status" value="1"/>
</dbReference>
<evidence type="ECO:0000256" key="1">
    <source>
        <dbReference type="ARBA" id="ARBA00022441"/>
    </source>
</evidence>
<sequence>MFIFGGAIDNNVRSGETCRFRFSAYPKCALHDDFGRLLNSRLFCDVEFVVGGSSTRRRPRYRPTSPWSRLDPFSGSESVGRLSAERSDSRSFMAPPICPPKRCRFCSPADDGHLSSGGAVQHAPTGAAVRALPRGHHHQLNNYERNTGTTLEQDMEHFLNSIGREFCDITLMMDKELIPAHKDVLTARCSYFEGLFRSFMPPKNSVNIQIGEMIPSAVSFRSLLRYICYADVSMTPEDSLYLFAVPVFYGFTNNRLQAFCKLNFEMNVPIENVIQILEAGDKMQAHDTKNYALSLIVHYIGKVVRLPVSSSWIADCCSTSSRPWRTSEPR</sequence>
<dbReference type="SMART" id="SM00225">
    <property type="entry name" value="BTB"/>
    <property type="match status" value="1"/>
</dbReference>
<keyword evidence="1" id="KW-0880">Kelch repeat</keyword>
<comment type="caution">
    <text evidence="4">The sequence shown here is derived from an EMBL/GenBank/DDBJ whole genome shotgun (WGS) entry which is preliminary data.</text>
</comment>
<keyword evidence="2" id="KW-0677">Repeat</keyword>
<gene>
    <name evidence="4" type="ORF">TKK_005586</name>
</gene>
<dbReference type="Gene3D" id="3.30.710.10">
    <property type="entry name" value="Potassium Channel Kv1.1, Chain A"/>
    <property type="match status" value="1"/>
</dbReference>
<name>A0ABD2X8D7_9HYME</name>
<organism evidence="4 5">
    <name type="scientific">Trichogramma kaykai</name>
    <dbReference type="NCBI Taxonomy" id="54128"/>
    <lineage>
        <taxon>Eukaryota</taxon>
        <taxon>Metazoa</taxon>
        <taxon>Ecdysozoa</taxon>
        <taxon>Arthropoda</taxon>
        <taxon>Hexapoda</taxon>
        <taxon>Insecta</taxon>
        <taxon>Pterygota</taxon>
        <taxon>Neoptera</taxon>
        <taxon>Endopterygota</taxon>
        <taxon>Hymenoptera</taxon>
        <taxon>Apocrita</taxon>
        <taxon>Proctotrupomorpha</taxon>
        <taxon>Chalcidoidea</taxon>
        <taxon>Trichogrammatidae</taxon>
        <taxon>Trichogramma</taxon>
    </lineage>
</organism>
<dbReference type="PROSITE" id="PS50097">
    <property type="entry name" value="BTB"/>
    <property type="match status" value="1"/>
</dbReference>
<dbReference type="AlphaFoldDB" id="A0ABD2X8D7"/>
<evidence type="ECO:0000313" key="4">
    <source>
        <dbReference type="EMBL" id="KAL3401285.1"/>
    </source>
</evidence>
<dbReference type="InterPro" id="IPR000210">
    <property type="entry name" value="BTB/POZ_dom"/>
</dbReference>
<reference evidence="4 5" key="1">
    <citation type="journal article" date="2024" name="bioRxiv">
        <title>A reference genome for Trichogramma kaykai: A tiny desert-dwelling parasitoid wasp with competing sex-ratio distorters.</title>
        <authorList>
            <person name="Culotta J."/>
            <person name="Lindsey A.R."/>
        </authorList>
    </citation>
    <scope>NUCLEOTIDE SEQUENCE [LARGE SCALE GENOMIC DNA]</scope>
    <source>
        <strain evidence="4 5">KSX58</strain>
    </source>
</reference>
<dbReference type="PANTHER" id="PTHR46376:SF1">
    <property type="entry name" value="LEUCINE-ZIPPER-LIKE TRANSCRIPTIONAL REGULATOR 1"/>
    <property type="match status" value="1"/>
</dbReference>
<protein>
    <recommendedName>
        <fullName evidence="3">BTB domain-containing protein</fullName>
    </recommendedName>
</protein>
<proteinExistence type="predicted"/>
<feature type="domain" description="BTB" evidence="3">
    <location>
        <begin position="167"/>
        <end position="236"/>
    </location>
</feature>
<keyword evidence="5" id="KW-1185">Reference proteome</keyword>
<evidence type="ECO:0000313" key="5">
    <source>
        <dbReference type="Proteomes" id="UP001627154"/>
    </source>
</evidence>
<dbReference type="Pfam" id="PF00651">
    <property type="entry name" value="BTB"/>
    <property type="match status" value="1"/>
</dbReference>
<dbReference type="EMBL" id="JBJJXI010000048">
    <property type="protein sequence ID" value="KAL3401285.1"/>
    <property type="molecule type" value="Genomic_DNA"/>
</dbReference>